<dbReference type="GO" id="GO:0005524">
    <property type="term" value="F:ATP binding"/>
    <property type="evidence" value="ECO:0007669"/>
    <property type="project" value="UniProtKB-KW"/>
</dbReference>
<dbReference type="CDD" id="cd05400">
    <property type="entry name" value="NT_2-5OAS_ClassI-CCAase"/>
    <property type="match status" value="1"/>
</dbReference>
<evidence type="ECO:0000256" key="7">
    <source>
        <dbReference type="ARBA" id="ARBA00023080"/>
    </source>
</evidence>
<evidence type="ECO:0000256" key="3">
    <source>
        <dbReference type="ARBA" id="ARBA00022723"/>
    </source>
</evidence>
<evidence type="ECO:0000256" key="10">
    <source>
        <dbReference type="ARBA" id="ARBA00048304"/>
    </source>
</evidence>
<dbReference type="InterPro" id="IPR040511">
    <property type="entry name" value="AGS_C"/>
</dbReference>
<keyword evidence="4" id="KW-0547">Nucleotide-binding</keyword>
<name>A0A317ZL07_9BACT</name>
<comment type="catalytic activity">
    <reaction evidence="10">
        <text>GTP + ATP = 3',3'-cGAMP + 2 diphosphate</text>
        <dbReference type="Rhea" id="RHEA:35647"/>
        <dbReference type="ChEBI" id="CHEBI:30616"/>
        <dbReference type="ChEBI" id="CHEBI:33019"/>
        <dbReference type="ChEBI" id="CHEBI:37565"/>
        <dbReference type="ChEBI" id="CHEBI:71501"/>
    </reaction>
    <physiologicalReaction direction="left-to-right" evidence="10">
        <dbReference type="Rhea" id="RHEA:35648"/>
    </physiologicalReaction>
</comment>
<evidence type="ECO:0000256" key="5">
    <source>
        <dbReference type="ARBA" id="ARBA00022840"/>
    </source>
</evidence>
<evidence type="ECO:0000256" key="1">
    <source>
        <dbReference type="ARBA" id="ARBA00022679"/>
    </source>
</evidence>
<sequence>MVIPNADGLEQALLAVAEYLDLPPGMADSVQKRYKSISDWIERESSELYGFAPKIYTQGSFAIGTVVRPLSEADEFDIDMVCELQRKRDELTQKQLYDDVGGEVEGYVDAQNFKKDATPWEKCWTIEYSDDGYTFKVDIVPCLPDSPSRVRLVKEAKLSANLAETAIILTDKDHAGYEQIVHDWERGNPKGYAEWFKGRMRVRLNEAKEARAKMVKLAAEDIPTYSVRTPLQRAIQIIKRHRDTYFEKRGHRTSSIILTTLAAWAYQNEGNIVDAMEAIVGGIDRSVVWNGYKYRITNPIDPDENFAKQWNEDRRYADAFSDWLQALRADWEKFKSEHNKDLPVLFESRFGKSASARAFPEFALREGGELVISSPQLPSRFNVPHRQRAEQKWDLIKLRDSIVVSAQYSQNGRWIHFDSDSNPLPKGCSLQFHAETNIQKPFQVFWQVVNTGFEAQHFGQLRGEICAAKSYGAGGLFNRESTSYTGTHWVQCFIEKNGICVAQSEPYVVNIEG</sequence>
<dbReference type="GO" id="GO:0016779">
    <property type="term" value="F:nucleotidyltransferase activity"/>
    <property type="evidence" value="ECO:0007669"/>
    <property type="project" value="UniProtKB-KW"/>
</dbReference>
<dbReference type="AlphaFoldDB" id="A0A317ZL07"/>
<keyword evidence="3" id="KW-0479">Metal-binding</keyword>
<gene>
    <name evidence="13" type="ORF">DDZ13_05500</name>
</gene>
<dbReference type="GO" id="GO:0046872">
    <property type="term" value="F:metal ion binding"/>
    <property type="evidence" value="ECO:0007669"/>
    <property type="project" value="UniProtKB-KW"/>
</dbReference>
<feature type="domain" description="Cyclic GMP-AMP synthase DncV-like nucleotidyltransferase" evidence="12">
    <location>
        <begin position="53"/>
        <end position="134"/>
    </location>
</feature>
<evidence type="ECO:0000256" key="6">
    <source>
        <dbReference type="ARBA" id="ARBA00022842"/>
    </source>
</evidence>
<keyword evidence="7" id="KW-0546">Nucleotide metabolism</keyword>
<keyword evidence="1" id="KW-0808">Transferase</keyword>
<dbReference type="InParanoid" id="A0A317ZL07"/>
<keyword evidence="8" id="KW-0051">Antiviral defense</keyword>
<dbReference type="Pfam" id="PF21654">
    <property type="entry name" value="DncV-like_NTFase"/>
    <property type="match status" value="1"/>
</dbReference>
<comment type="caution">
    <text evidence="13">The sequence shown here is derived from an EMBL/GenBank/DDBJ whole genome shotgun (WGS) entry which is preliminary data.</text>
</comment>
<protein>
    <recommendedName>
        <fullName evidence="9">Cyclic GMP-AMP synthase</fullName>
    </recommendedName>
</protein>
<evidence type="ECO:0000256" key="4">
    <source>
        <dbReference type="ARBA" id="ARBA00022741"/>
    </source>
</evidence>
<dbReference type="Pfam" id="PF18134">
    <property type="entry name" value="AGS_C"/>
    <property type="match status" value="1"/>
</dbReference>
<evidence type="ECO:0000256" key="2">
    <source>
        <dbReference type="ARBA" id="ARBA00022695"/>
    </source>
</evidence>
<dbReference type="GO" id="GO:0009117">
    <property type="term" value="P:nucleotide metabolic process"/>
    <property type="evidence" value="ECO:0007669"/>
    <property type="project" value="UniProtKB-KW"/>
</dbReference>
<evidence type="ECO:0000259" key="11">
    <source>
        <dbReference type="Pfam" id="PF18134"/>
    </source>
</evidence>
<evidence type="ECO:0000256" key="9">
    <source>
        <dbReference type="ARBA" id="ARBA00044145"/>
    </source>
</evidence>
<dbReference type="GO" id="GO:0051607">
    <property type="term" value="P:defense response to virus"/>
    <property type="evidence" value="ECO:0007669"/>
    <property type="project" value="UniProtKB-KW"/>
</dbReference>
<accession>A0A317ZL07</accession>
<keyword evidence="14" id="KW-1185">Reference proteome</keyword>
<organism evidence="13 14">
    <name type="scientific">Coraliomargarita sinensis</name>
    <dbReference type="NCBI Taxonomy" id="2174842"/>
    <lineage>
        <taxon>Bacteria</taxon>
        <taxon>Pseudomonadati</taxon>
        <taxon>Verrucomicrobiota</taxon>
        <taxon>Opitutia</taxon>
        <taxon>Puniceicoccales</taxon>
        <taxon>Coraliomargaritaceae</taxon>
        <taxon>Coraliomargarita</taxon>
    </lineage>
</organism>
<dbReference type="Proteomes" id="UP000247099">
    <property type="component" value="Unassembled WGS sequence"/>
</dbReference>
<dbReference type="InterPro" id="IPR048445">
    <property type="entry name" value="DncV-like_NTFase"/>
</dbReference>
<dbReference type="InterPro" id="IPR006116">
    <property type="entry name" value="NT_2-5OAS_ClassI-CCAase"/>
</dbReference>
<evidence type="ECO:0000313" key="14">
    <source>
        <dbReference type="Proteomes" id="UP000247099"/>
    </source>
</evidence>
<keyword evidence="2" id="KW-0548">Nucleotidyltransferase</keyword>
<proteinExistence type="predicted"/>
<dbReference type="EMBL" id="QHJQ01000003">
    <property type="protein sequence ID" value="PXA04628.1"/>
    <property type="molecule type" value="Genomic_DNA"/>
</dbReference>
<feature type="domain" description="Adenylyl/Guanylyl and SMODS C-terminal sensor" evidence="11">
    <location>
        <begin position="386"/>
        <end position="512"/>
    </location>
</feature>
<evidence type="ECO:0000313" key="13">
    <source>
        <dbReference type="EMBL" id="PXA04628.1"/>
    </source>
</evidence>
<keyword evidence="6" id="KW-0460">Magnesium</keyword>
<reference evidence="13 14" key="1">
    <citation type="submission" date="2018-05" db="EMBL/GenBank/DDBJ databases">
        <title>Coraliomargarita sinensis sp. nov., isolated from a marine solar saltern.</title>
        <authorList>
            <person name="Zhou L.Y."/>
        </authorList>
    </citation>
    <scope>NUCLEOTIDE SEQUENCE [LARGE SCALE GENOMIC DNA]</scope>
    <source>
        <strain evidence="13 14">WN38</strain>
    </source>
</reference>
<keyword evidence="5" id="KW-0067">ATP-binding</keyword>
<evidence type="ECO:0000259" key="12">
    <source>
        <dbReference type="Pfam" id="PF21654"/>
    </source>
</evidence>
<evidence type="ECO:0000256" key="8">
    <source>
        <dbReference type="ARBA" id="ARBA00023118"/>
    </source>
</evidence>